<feature type="non-terminal residue" evidence="1">
    <location>
        <position position="82"/>
    </location>
</feature>
<keyword evidence="1" id="KW-0547">Nucleotide-binding</keyword>
<dbReference type="InterPro" id="IPR008995">
    <property type="entry name" value="Mo/tungstate-bd_C_term_dom"/>
</dbReference>
<feature type="non-terminal residue" evidence="1">
    <location>
        <position position="1"/>
    </location>
</feature>
<protein>
    <submittedName>
        <fullName evidence="1">ABC transporter ATP-binding protein</fullName>
    </submittedName>
</protein>
<organism evidence="1 2">
    <name type="scientific">Alkalihalophilus pseudofirmus</name>
    <name type="common">Bacillus pseudofirmus</name>
    <dbReference type="NCBI Taxonomy" id="79885"/>
    <lineage>
        <taxon>Bacteria</taxon>
        <taxon>Bacillati</taxon>
        <taxon>Bacillota</taxon>
        <taxon>Bacilli</taxon>
        <taxon>Bacillales</taxon>
        <taxon>Bacillaceae</taxon>
        <taxon>Alkalihalophilus</taxon>
    </lineage>
</organism>
<dbReference type="GO" id="GO:0005524">
    <property type="term" value="F:ATP binding"/>
    <property type="evidence" value="ECO:0007669"/>
    <property type="project" value="UniProtKB-KW"/>
</dbReference>
<dbReference type="SUPFAM" id="SSF50331">
    <property type="entry name" value="MOP-like"/>
    <property type="match status" value="1"/>
</dbReference>
<sequence length="82" mass="9045">YSQPATPFIADFVGTSNILQGKVISSKAKQSIVQINGKQIKSTYHTDKKEVNVIIRPENITILSDDTLPSELDVNIFVGEIK</sequence>
<dbReference type="Gene3D" id="2.40.50.100">
    <property type="match status" value="1"/>
</dbReference>
<reference evidence="1" key="1">
    <citation type="submission" date="2023-10" db="EMBL/GenBank/DDBJ databases">
        <title>Screening of Alkalihalophilus pseudofirmusBZ-TG-HK211 and Its Alleviation of Salt Stress on Rapeseed Growth.</title>
        <authorList>
            <person name="Zhao B."/>
            <person name="Guo T."/>
        </authorList>
    </citation>
    <scope>NUCLEOTIDE SEQUENCE</scope>
    <source>
        <strain evidence="1">BZ-TG-HK211</strain>
    </source>
</reference>
<comment type="caution">
    <text evidence="1">The sequence shown here is derived from an EMBL/GenBank/DDBJ whole genome shotgun (WGS) entry which is preliminary data.</text>
</comment>
<accession>A0AAJ2NTG4</accession>
<dbReference type="AlphaFoldDB" id="A0AAJ2NTG4"/>
<gene>
    <name evidence="1" type="ORF">RYX45_24120</name>
</gene>
<name>A0AAJ2NTG4_ALKPS</name>
<dbReference type="Proteomes" id="UP001285636">
    <property type="component" value="Unassembled WGS sequence"/>
</dbReference>
<evidence type="ECO:0000313" key="1">
    <source>
        <dbReference type="EMBL" id="MDV2888251.1"/>
    </source>
</evidence>
<proteinExistence type="predicted"/>
<keyword evidence="1" id="KW-0067">ATP-binding</keyword>
<evidence type="ECO:0000313" key="2">
    <source>
        <dbReference type="Proteomes" id="UP001285636"/>
    </source>
</evidence>
<dbReference type="EMBL" id="JAWJAY010001158">
    <property type="protein sequence ID" value="MDV2888251.1"/>
    <property type="molecule type" value="Genomic_DNA"/>
</dbReference>